<organism evidence="1 2">
    <name type="scientific">Scomber scombrus</name>
    <name type="common">Atlantic mackerel</name>
    <name type="synonym">Scomber vernalis</name>
    <dbReference type="NCBI Taxonomy" id="13677"/>
    <lineage>
        <taxon>Eukaryota</taxon>
        <taxon>Metazoa</taxon>
        <taxon>Chordata</taxon>
        <taxon>Craniata</taxon>
        <taxon>Vertebrata</taxon>
        <taxon>Euteleostomi</taxon>
        <taxon>Actinopterygii</taxon>
        <taxon>Neopterygii</taxon>
        <taxon>Teleostei</taxon>
        <taxon>Neoteleostei</taxon>
        <taxon>Acanthomorphata</taxon>
        <taxon>Pelagiaria</taxon>
        <taxon>Scombriformes</taxon>
        <taxon>Scombridae</taxon>
        <taxon>Scomber</taxon>
    </lineage>
</organism>
<reference evidence="1 2" key="1">
    <citation type="submission" date="2024-01" db="EMBL/GenBank/DDBJ databases">
        <authorList>
            <person name="Alioto T."/>
            <person name="Alioto T."/>
            <person name="Gomez Garrido J."/>
        </authorList>
    </citation>
    <scope>NUCLEOTIDE SEQUENCE [LARGE SCALE GENOMIC DNA]</scope>
</reference>
<sequence>MPKCSEKTEEWIICLVITCRPRQMARPEREESMTLHIAEKQPVVHQLQPVTPQYSVSACPMTDI</sequence>
<dbReference type="EMBL" id="CAWUFR010000471">
    <property type="protein sequence ID" value="CAK6978243.1"/>
    <property type="molecule type" value="Genomic_DNA"/>
</dbReference>
<dbReference type="Proteomes" id="UP001314229">
    <property type="component" value="Unassembled WGS sequence"/>
</dbReference>
<comment type="caution">
    <text evidence="1">The sequence shown here is derived from an EMBL/GenBank/DDBJ whole genome shotgun (WGS) entry which is preliminary data.</text>
</comment>
<protein>
    <submittedName>
        <fullName evidence="1">Uncharacterized protein</fullName>
    </submittedName>
</protein>
<accession>A0AAV1Q432</accession>
<feature type="non-terminal residue" evidence="1">
    <location>
        <position position="64"/>
    </location>
</feature>
<evidence type="ECO:0000313" key="1">
    <source>
        <dbReference type="EMBL" id="CAK6978243.1"/>
    </source>
</evidence>
<keyword evidence="2" id="KW-1185">Reference proteome</keyword>
<proteinExistence type="predicted"/>
<dbReference type="AlphaFoldDB" id="A0AAV1Q432"/>
<name>A0AAV1Q432_SCOSC</name>
<evidence type="ECO:0000313" key="2">
    <source>
        <dbReference type="Proteomes" id="UP001314229"/>
    </source>
</evidence>
<gene>
    <name evidence="1" type="ORF">FSCOSCO3_A017839</name>
</gene>